<evidence type="ECO:0000313" key="8">
    <source>
        <dbReference type="Proteomes" id="UP000759537"/>
    </source>
</evidence>
<dbReference type="Proteomes" id="UP000759537">
    <property type="component" value="Unassembled WGS sequence"/>
</dbReference>
<dbReference type="SUPFAM" id="SSF46689">
    <property type="entry name" value="Homeodomain-like"/>
    <property type="match status" value="2"/>
</dbReference>
<feature type="domain" description="HTH myb-type" evidence="6">
    <location>
        <begin position="186"/>
        <end position="248"/>
    </location>
</feature>
<dbReference type="InterPro" id="IPR001005">
    <property type="entry name" value="SANT/Myb"/>
</dbReference>
<dbReference type="PANTHER" id="PTHR46380:SF2">
    <property type="entry name" value="CYCLIN-D-BINDING MYB-LIKE TRANSCRIPTION FACTOR 1"/>
    <property type="match status" value="1"/>
</dbReference>
<evidence type="ECO:0000313" key="7">
    <source>
        <dbReference type="EMBL" id="KAF8484008.1"/>
    </source>
</evidence>
<dbReference type="InterPro" id="IPR009057">
    <property type="entry name" value="Homeodomain-like_sf"/>
</dbReference>
<feature type="domain" description="Myb-like" evidence="5">
    <location>
        <begin position="132"/>
        <end position="181"/>
    </location>
</feature>
<evidence type="ECO:0000256" key="3">
    <source>
        <dbReference type="ARBA" id="ARBA00023242"/>
    </source>
</evidence>
<proteinExistence type="predicted"/>
<evidence type="ECO:0000259" key="6">
    <source>
        <dbReference type="PROSITE" id="PS51294"/>
    </source>
</evidence>
<dbReference type="GO" id="GO:0000976">
    <property type="term" value="F:transcription cis-regulatory region binding"/>
    <property type="evidence" value="ECO:0007669"/>
    <property type="project" value="TreeGrafter"/>
</dbReference>
<dbReference type="CDD" id="cd00167">
    <property type="entry name" value="SANT"/>
    <property type="match status" value="1"/>
</dbReference>
<protein>
    <submittedName>
        <fullName evidence="7">Uncharacterized protein</fullName>
    </submittedName>
</protein>
<organism evidence="7 8">
    <name type="scientific">Russula ochroleuca</name>
    <dbReference type="NCBI Taxonomy" id="152965"/>
    <lineage>
        <taxon>Eukaryota</taxon>
        <taxon>Fungi</taxon>
        <taxon>Dikarya</taxon>
        <taxon>Basidiomycota</taxon>
        <taxon>Agaricomycotina</taxon>
        <taxon>Agaricomycetes</taxon>
        <taxon>Russulales</taxon>
        <taxon>Russulaceae</taxon>
        <taxon>Russula</taxon>
    </lineage>
</organism>
<dbReference type="InterPro" id="IPR051651">
    <property type="entry name" value="DMTF1_DNA-bind_reg"/>
</dbReference>
<feature type="domain" description="HTH myb-type" evidence="6">
    <location>
        <begin position="138"/>
        <end position="185"/>
    </location>
</feature>
<dbReference type="SMART" id="SM00717">
    <property type="entry name" value="SANT"/>
    <property type="match status" value="3"/>
</dbReference>
<comment type="caution">
    <text evidence="7">The sequence shown here is derived from an EMBL/GenBank/DDBJ whole genome shotgun (WGS) entry which is preliminary data.</text>
</comment>
<feature type="domain" description="Myb-like" evidence="5">
    <location>
        <begin position="184"/>
        <end position="244"/>
    </location>
</feature>
<dbReference type="PROSITE" id="PS50090">
    <property type="entry name" value="MYB_LIKE"/>
    <property type="match status" value="2"/>
</dbReference>
<evidence type="ECO:0000256" key="1">
    <source>
        <dbReference type="ARBA" id="ARBA00004123"/>
    </source>
</evidence>
<gene>
    <name evidence="7" type="ORF">DFH94DRAFT_334332</name>
</gene>
<keyword evidence="2" id="KW-0238">DNA-binding</keyword>
<comment type="subcellular location">
    <subcellularLocation>
        <location evidence="1">Nucleus</location>
    </subcellularLocation>
</comment>
<evidence type="ECO:0000259" key="5">
    <source>
        <dbReference type="PROSITE" id="PS50090"/>
    </source>
</evidence>
<reference evidence="7" key="2">
    <citation type="journal article" date="2020" name="Nat. Commun.">
        <title>Large-scale genome sequencing of mycorrhizal fungi provides insights into the early evolution of symbiotic traits.</title>
        <authorList>
            <person name="Miyauchi S."/>
            <person name="Kiss E."/>
            <person name="Kuo A."/>
            <person name="Drula E."/>
            <person name="Kohler A."/>
            <person name="Sanchez-Garcia M."/>
            <person name="Morin E."/>
            <person name="Andreopoulos B."/>
            <person name="Barry K.W."/>
            <person name="Bonito G."/>
            <person name="Buee M."/>
            <person name="Carver A."/>
            <person name="Chen C."/>
            <person name="Cichocki N."/>
            <person name="Clum A."/>
            <person name="Culley D."/>
            <person name="Crous P.W."/>
            <person name="Fauchery L."/>
            <person name="Girlanda M."/>
            <person name="Hayes R.D."/>
            <person name="Keri Z."/>
            <person name="LaButti K."/>
            <person name="Lipzen A."/>
            <person name="Lombard V."/>
            <person name="Magnuson J."/>
            <person name="Maillard F."/>
            <person name="Murat C."/>
            <person name="Nolan M."/>
            <person name="Ohm R.A."/>
            <person name="Pangilinan J."/>
            <person name="Pereira M.F."/>
            <person name="Perotto S."/>
            <person name="Peter M."/>
            <person name="Pfister S."/>
            <person name="Riley R."/>
            <person name="Sitrit Y."/>
            <person name="Stielow J.B."/>
            <person name="Szollosi G."/>
            <person name="Zifcakova L."/>
            <person name="Stursova M."/>
            <person name="Spatafora J.W."/>
            <person name="Tedersoo L."/>
            <person name="Vaario L.M."/>
            <person name="Yamada A."/>
            <person name="Yan M."/>
            <person name="Wang P."/>
            <person name="Xu J."/>
            <person name="Bruns T."/>
            <person name="Baldrian P."/>
            <person name="Vilgalys R."/>
            <person name="Dunand C."/>
            <person name="Henrissat B."/>
            <person name="Grigoriev I.V."/>
            <person name="Hibbett D."/>
            <person name="Nagy L.G."/>
            <person name="Martin F.M."/>
        </authorList>
    </citation>
    <scope>NUCLEOTIDE SEQUENCE</scope>
    <source>
        <strain evidence="7">Prilba</strain>
    </source>
</reference>
<dbReference type="OrthoDB" id="39591at2759"/>
<dbReference type="Pfam" id="PF00249">
    <property type="entry name" value="Myb_DNA-binding"/>
    <property type="match status" value="2"/>
</dbReference>
<dbReference type="GO" id="GO:0005634">
    <property type="term" value="C:nucleus"/>
    <property type="evidence" value="ECO:0007669"/>
    <property type="project" value="UniProtKB-SubCell"/>
</dbReference>
<dbReference type="AlphaFoldDB" id="A0A9P5TBR1"/>
<evidence type="ECO:0000256" key="4">
    <source>
        <dbReference type="SAM" id="MobiDB-lite"/>
    </source>
</evidence>
<name>A0A9P5TBR1_9AGAM</name>
<dbReference type="PANTHER" id="PTHR46380">
    <property type="entry name" value="CYCLIN-D-BINDING MYB-LIKE TRANSCRIPTION FACTOR 1"/>
    <property type="match status" value="1"/>
</dbReference>
<reference evidence="7" key="1">
    <citation type="submission" date="2019-10" db="EMBL/GenBank/DDBJ databases">
        <authorList>
            <consortium name="DOE Joint Genome Institute"/>
            <person name="Kuo A."/>
            <person name="Miyauchi S."/>
            <person name="Kiss E."/>
            <person name="Drula E."/>
            <person name="Kohler A."/>
            <person name="Sanchez-Garcia M."/>
            <person name="Andreopoulos B."/>
            <person name="Barry K.W."/>
            <person name="Bonito G."/>
            <person name="Buee M."/>
            <person name="Carver A."/>
            <person name="Chen C."/>
            <person name="Cichocki N."/>
            <person name="Clum A."/>
            <person name="Culley D."/>
            <person name="Crous P.W."/>
            <person name="Fauchery L."/>
            <person name="Girlanda M."/>
            <person name="Hayes R."/>
            <person name="Keri Z."/>
            <person name="LaButti K."/>
            <person name="Lipzen A."/>
            <person name="Lombard V."/>
            <person name="Magnuson J."/>
            <person name="Maillard F."/>
            <person name="Morin E."/>
            <person name="Murat C."/>
            <person name="Nolan M."/>
            <person name="Ohm R."/>
            <person name="Pangilinan J."/>
            <person name="Pereira M."/>
            <person name="Perotto S."/>
            <person name="Peter M."/>
            <person name="Riley R."/>
            <person name="Sitrit Y."/>
            <person name="Stielow B."/>
            <person name="Szollosi G."/>
            <person name="Zifcakova L."/>
            <person name="Stursova M."/>
            <person name="Spatafora J.W."/>
            <person name="Tedersoo L."/>
            <person name="Vaario L.-M."/>
            <person name="Yamada A."/>
            <person name="Yan M."/>
            <person name="Wang P."/>
            <person name="Xu J."/>
            <person name="Bruns T."/>
            <person name="Baldrian P."/>
            <person name="Vilgalys R."/>
            <person name="Henrissat B."/>
            <person name="Grigoriev I.V."/>
            <person name="Hibbett D."/>
            <person name="Nagy L.G."/>
            <person name="Martin F.M."/>
        </authorList>
    </citation>
    <scope>NUCLEOTIDE SEQUENCE</scope>
    <source>
        <strain evidence="7">Prilba</strain>
    </source>
</reference>
<dbReference type="GO" id="GO:0003700">
    <property type="term" value="F:DNA-binding transcription factor activity"/>
    <property type="evidence" value="ECO:0007669"/>
    <property type="project" value="TreeGrafter"/>
</dbReference>
<dbReference type="PROSITE" id="PS51294">
    <property type="entry name" value="HTH_MYB"/>
    <property type="match status" value="2"/>
</dbReference>
<sequence>MTLARPLPTTWYHNASVAGRSATEAYSQSTPPLNEGHANLLATKWYDHKKLAELGETEGLVYKKGPFSISEEQNIRDAIERYRIEHALTEDDIHKLIFTKQKGSTFWHEVARSVPMRPIKNVFVHVRRAWERTASNQGRWTEQEDEGLEQAVRELGHSWDAISKRLGRSPANCRDRYRNHLAHRGERRRGAWTPEESEELTTIVRSMMPQQGGSAEGISWADVAARMGHKRNGQQCRNKWVQSLHSRDEHSRSDWSAVDTFIFMHKITSLSFVDESEIVWSKFPDPGWNRWSSYQLRRKWRALKRSVPGHENMAPRDVAHAVLQQQQQQQPQQKRSYNMVTL</sequence>
<feature type="region of interest" description="Disordered" evidence="4">
    <location>
        <begin position="323"/>
        <end position="342"/>
    </location>
</feature>
<dbReference type="EMBL" id="WHVB01000004">
    <property type="protein sequence ID" value="KAF8484008.1"/>
    <property type="molecule type" value="Genomic_DNA"/>
</dbReference>
<keyword evidence="8" id="KW-1185">Reference proteome</keyword>
<feature type="compositionally biased region" description="Low complexity" evidence="4">
    <location>
        <begin position="324"/>
        <end position="333"/>
    </location>
</feature>
<dbReference type="Gene3D" id="1.10.10.60">
    <property type="entry name" value="Homeodomain-like"/>
    <property type="match status" value="2"/>
</dbReference>
<keyword evidence="3" id="KW-0539">Nucleus</keyword>
<accession>A0A9P5TBR1</accession>
<evidence type="ECO:0000256" key="2">
    <source>
        <dbReference type="ARBA" id="ARBA00023125"/>
    </source>
</evidence>
<dbReference type="InterPro" id="IPR017930">
    <property type="entry name" value="Myb_dom"/>
</dbReference>